<dbReference type="SUPFAM" id="SSF53474">
    <property type="entry name" value="alpha/beta-Hydrolases"/>
    <property type="match status" value="1"/>
</dbReference>
<dbReference type="AlphaFoldDB" id="A0A0H2RXX6"/>
<dbReference type="PANTHER" id="PTHR43329">
    <property type="entry name" value="EPOXIDE HYDROLASE"/>
    <property type="match status" value="1"/>
</dbReference>
<reference evidence="4 5" key="1">
    <citation type="submission" date="2015-04" db="EMBL/GenBank/DDBJ databases">
        <title>Complete genome sequence of Schizopora paradoxa KUC8140, a cosmopolitan wood degrader in East Asia.</title>
        <authorList>
            <consortium name="DOE Joint Genome Institute"/>
            <person name="Min B."/>
            <person name="Park H."/>
            <person name="Jang Y."/>
            <person name="Kim J.-J."/>
            <person name="Kim K.H."/>
            <person name="Pangilinan J."/>
            <person name="Lipzen A."/>
            <person name="Riley R."/>
            <person name="Grigoriev I.V."/>
            <person name="Spatafora J.W."/>
            <person name="Choi I.-G."/>
        </authorList>
    </citation>
    <scope>NUCLEOTIDE SEQUENCE [LARGE SCALE GENOMIC DNA]</scope>
    <source>
        <strain evidence="4 5">KUC8140</strain>
    </source>
</reference>
<dbReference type="OrthoDB" id="6431331at2759"/>
<dbReference type="GO" id="GO:0016787">
    <property type="term" value="F:hydrolase activity"/>
    <property type="evidence" value="ECO:0007669"/>
    <property type="project" value="UniProtKB-KW"/>
</dbReference>
<evidence type="ECO:0000313" key="4">
    <source>
        <dbReference type="EMBL" id="KLO14363.1"/>
    </source>
</evidence>
<dbReference type="Proteomes" id="UP000053477">
    <property type="component" value="Unassembled WGS sequence"/>
</dbReference>
<keyword evidence="1 4" id="KW-0378">Hydrolase</keyword>
<dbReference type="Pfam" id="PF00561">
    <property type="entry name" value="Abhydrolase_1"/>
    <property type="match status" value="1"/>
</dbReference>
<name>A0A0H2RXX6_9AGAM</name>
<evidence type="ECO:0000256" key="2">
    <source>
        <dbReference type="ARBA" id="ARBA00038334"/>
    </source>
</evidence>
<organism evidence="4 5">
    <name type="scientific">Schizopora paradoxa</name>
    <dbReference type="NCBI Taxonomy" id="27342"/>
    <lineage>
        <taxon>Eukaryota</taxon>
        <taxon>Fungi</taxon>
        <taxon>Dikarya</taxon>
        <taxon>Basidiomycota</taxon>
        <taxon>Agaricomycotina</taxon>
        <taxon>Agaricomycetes</taxon>
        <taxon>Hymenochaetales</taxon>
        <taxon>Schizoporaceae</taxon>
        <taxon>Schizopora</taxon>
    </lineage>
</organism>
<protein>
    <submittedName>
        <fullName evidence="4">Alpha/beta-hydrolase</fullName>
    </submittedName>
</protein>
<dbReference type="Gene3D" id="3.40.50.1820">
    <property type="entry name" value="alpha/beta hydrolase"/>
    <property type="match status" value="1"/>
</dbReference>
<keyword evidence="5" id="KW-1185">Reference proteome</keyword>
<dbReference type="InterPro" id="IPR000639">
    <property type="entry name" value="Epox_hydrolase-like"/>
</dbReference>
<dbReference type="PRINTS" id="PR00412">
    <property type="entry name" value="EPOXHYDRLASE"/>
</dbReference>
<dbReference type="InParanoid" id="A0A0H2RXX6"/>
<dbReference type="InterPro" id="IPR000073">
    <property type="entry name" value="AB_hydrolase_1"/>
</dbReference>
<proteinExistence type="inferred from homology"/>
<dbReference type="InterPro" id="IPR029058">
    <property type="entry name" value="AB_hydrolase_fold"/>
</dbReference>
<sequence length="427" mass="47268">MALPKLPLPEGIQSHYVAASDLIVHFLDAKPETGSNPPVVLLLHGFPELAFSWRSIMRPIADLGYRVIAPDLRGFGRTVLQSKPKGHVSDYAEPIDAFRMSNYVRDALALVFALGYQEIACVVGHDFGSAVAAFCALTRPDVFRAVVLMSAPFLGAPRLSSGGPVTDSLSEQEVEVAKIKPNIHESLDMLFANMKPPRMHYQHYFSSSQAAHDMDLPTAPELRAFMRRYFHIKSAEWGPASSPEVRPRPLKGWVADEVTRLPAYYLMPRGVTMPEAVASACEVHIGMGGERDVSSWMDEEELMVFVSEYGRTGFQSALNKYRCVTSDIDIPIGTAGTAKAHKDYLEDLSLFSHLKITIPSIFISGELDWGPYQSPGALERMKNELCTDMRDVVFIPNAGHWVQQEQPERVTIALGAFLTEISKVSES</sequence>
<evidence type="ECO:0000256" key="1">
    <source>
        <dbReference type="ARBA" id="ARBA00022801"/>
    </source>
</evidence>
<evidence type="ECO:0000259" key="3">
    <source>
        <dbReference type="Pfam" id="PF00561"/>
    </source>
</evidence>
<gene>
    <name evidence="4" type="ORF">SCHPADRAFT_826479</name>
</gene>
<feature type="domain" description="AB hydrolase-1" evidence="3">
    <location>
        <begin position="38"/>
        <end position="153"/>
    </location>
</feature>
<dbReference type="STRING" id="27342.A0A0H2RXX6"/>
<evidence type="ECO:0000313" key="5">
    <source>
        <dbReference type="Proteomes" id="UP000053477"/>
    </source>
</evidence>
<dbReference type="EMBL" id="KQ085944">
    <property type="protein sequence ID" value="KLO14363.1"/>
    <property type="molecule type" value="Genomic_DNA"/>
</dbReference>
<accession>A0A0H2RXX6</accession>
<comment type="similarity">
    <text evidence="2">Belongs to the AB hydrolase superfamily. Epoxide hydrolase family.</text>
</comment>